<evidence type="ECO:0000256" key="4">
    <source>
        <dbReference type="ARBA" id="ARBA00022553"/>
    </source>
</evidence>
<evidence type="ECO:0000256" key="8">
    <source>
        <dbReference type="ARBA" id="ARBA00022840"/>
    </source>
</evidence>
<organism evidence="12 13">
    <name type="scientific">Paenibacillus glucanolyticus</name>
    <dbReference type="NCBI Taxonomy" id="59843"/>
    <lineage>
        <taxon>Bacteria</taxon>
        <taxon>Bacillati</taxon>
        <taxon>Bacillota</taxon>
        <taxon>Bacilli</taxon>
        <taxon>Bacillales</taxon>
        <taxon>Paenibacillaceae</taxon>
        <taxon>Paenibacillus</taxon>
    </lineage>
</organism>
<evidence type="ECO:0000256" key="1">
    <source>
        <dbReference type="ARBA" id="ARBA00000085"/>
    </source>
</evidence>
<evidence type="ECO:0000256" key="5">
    <source>
        <dbReference type="ARBA" id="ARBA00022679"/>
    </source>
</evidence>
<dbReference type="Gene3D" id="1.10.287.130">
    <property type="match status" value="1"/>
</dbReference>
<dbReference type="PANTHER" id="PTHR45453:SF1">
    <property type="entry name" value="PHOSPHATE REGULON SENSOR PROTEIN PHOR"/>
    <property type="match status" value="1"/>
</dbReference>
<dbReference type="EMBL" id="LWMH01000003">
    <property type="protein sequence ID" value="KZS43280.1"/>
    <property type="molecule type" value="Genomic_DNA"/>
</dbReference>
<dbReference type="CDD" id="cd00075">
    <property type="entry name" value="HATPase"/>
    <property type="match status" value="1"/>
</dbReference>
<dbReference type="InterPro" id="IPR003594">
    <property type="entry name" value="HATPase_dom"/>
</dbReference>
<keyword evidence="7" id="KW-0418">Kinase</keyword>
<evidence type="ECO:0000256" key="7">
    <source>
        <dbReference type="ARBA" id="ARBA00022777"/>
    </source>
</evidence>
<dbReference type="OrthoDB" id="368131at2"/>
<dbReference type="RefSeq" id="WP_063480708.1">
    <property type="nucleotide sequence ID" value="NZ_CP147845.1"/>
</dbReference>
<proteinExistence type="predicted"/>
<evidence type="ECO:0000256" key="9">
    <source>
        <dbReference type="ARBA" id="ARBA00023012"/>
    </source>
</evidence>
<dbReference type="SMART" id="SM00388">
    <property type="entry name" value="HisKA"/>
    <property type="match status" value="1"/>
</dbReference>
<accession>A0A163DK30</accession>
<dbReference type="InterPro" id="IPR005467">
    <property type="entry name" value="His_kinase_dom"/>
</dbReference>
<dbReference type="SMART" id="SM00387">
    <property type="entry name" value="HATPase_c"/>
    <property type="match status" value="1"/>
</dbReference>
<comment type="catalytic activity">
    <reaction evidence="1">
        <text>ATP + protein L-histidine = ADP + protein N-phospho-L-histidine.</text>
        <dbReference type="EC" id="2.7.13.3"/>
    </reaction>
</comment>
<dbReference type="GO" id="GO:0000155">
    <property type="term" value="F:phosphorelay sensor kinase activity"/>
    <property type="evidence" value="ECO:0007669"/>
    <property type="project" value="InterPro"/>
</dbReference>
<keyword evidence="10" id="KW-1133">Transmembrane helix</keyword>
<evidence type="ECO:0000259" key="11">
    <source>
        <dbReference type="PROSITE" id="PS50109"/>
    </source>
</evidence>
<evidence type="ECO:0000313" key="13">
    <source>
        <dbReference type="Proteomes" id="UP000076796"/>
    </source>
</evidence>
<dbReference type="SUPFAM" id="SSF47384">
    <property type="entry name" value="Homodimeric domain of signal transducing histidine kinase"/>
    <property type="match status" value="1"/>
</dbReference>
<keyword evidence="5" id="KW-0808">Transferase</keyword>
<keyword evidence="9" id="KW-0902">Two-component regulatory system</keyword>
<gene>
    <name evidence="12" type="ORF">AWU65_01275</name>
</gene>
<evidence type="ECO:0000313" key="12">
    <source>
        <dbReference type="EMBL" id="KZS43280.1"/>
    </source>
</evidence>
<protein>
    <recommendedName>
        <fullName evidence="3">histidine kinase</fullName>
        <ecNumber evidence="3">2.7.13.3</ecNumber>
    </recommendedName>
</protein>
<evidence type="ECO:0000256" key="10">
    <source>
        <dbReference type="SAM" id="Phobius"/>
    </source>
</evidence>
<name>A0A163DK30_9BACL</name>
<dbReference type="GO" id="GO:0004721">
    <property type="term" value="F:phosphoprotein phosphatase activity"/>
    <property type="evidence" value="ECO:0007669"/>
    <property type="project" value="TreeGrafter"/>
</dbReference>
<dbReference type="Gene3D" id="3.30.565.10">
    <property type="entry name" value="Histidine kinase-like ATPase, C-terminal domain"/>
    <property type="match status" value="1"/>
</dbReference>
<dbReference type="InterPro" id="IPR036097">
    <property type="entry name" value="HisK_dim/P_sf"/>
</dbReference>
<dbReference type="Proteomes" id="UP000076796">
    <property type="component" value="Unassembled WGS sequence"/>
</dbReference>
<keyword evidence="8" id="KW-0067">ATP-binding</keyword>
<keyword evidence="10" id="KW-0812">Transmembrane</keyword>
<sequence>MNLLFRTVFKFVWIPLLIIVGINFSVFVLMILFILMNIPFFWPNVIDTKWFITGLSVMLVFVFCILYGSFMSMPLFHFMNWIKQLSRGVYEEPTDRHGRPVSHGKRPGTFRQPYRLYGDLILHMRQFTALLQHNHQERLQLEQTKREWIAGVTHDLKTPLSYIEGYAAMLVASDYNWQEDEKQQFIRHIQEKTTEMKQLIRDLSASLKLDESGIILSRQPGDLVDFVRQTVIDMANRPDKEQYHFSFESDVTVYSATLDYRLLQRALQNILFNAVKHNPPLTSIEVRLSCAETSVGIMIIDDGNGMDADMLEHLFDRYYKGNRETDEAIHEGLGLSIVKQLVEAHGGAIEAESRLGVGTRIHISLPISKFASC</sequence>
<dbReference type="InterPro" id="IPR036890">
    <property type="entry name" value="HATPase_C_sf"/>
</dbReference>
<comment type="subcellular location">
    <subcellularLocation>
        <location evidence="2">Membrane</location>
    </subcellularLocation>
</comment>
<dbReference type="GO" id="GO:0005886">
    <property type="term" value="C:plasma membrane"/>
    <property type="evidence" value="ECO:0007669"/>
    <property type="project" value="TreeGrafter"/>
</dbReference>
<keyword evidence="13" id="KW-1185">Reference proteome</keyword>
<dbReference type="Pfam" id="PF00512">
    <property type="entry name" value="HisKA"/>
    <property type="match status" value="1"/>
</dbReference>
<keyword evidence="4" id="KW-0597">Phosphoprotein</keyword>
<dbReference type="AlphaFoldDB" id="A0A163DK30"/>
<dbReference type="GO" id="GO:0005524">
    <property type="term" value="F:ATP binding"/>
    <property type="evidence" value="ECO:0007669"/>
    <property type="project" value="UniProtKB-KW"/>
</dbReference>
<dbReference type="CDD" id="cd00082">
    <property type="entry name" value="HisKA"/>
    <property type="match status" value="1"/>
</dbReference>
<evidence type="ECO:0000256" key="3">
    <source>
        <dbReference type="ARBA" id="ARBA00012438"/>
    </source>
</evidence>
<feature type="transmembrane region" description="Helical" evidence="10">
    <location>
        <begin position="12"/>
        <end position="38"/>
    </location>
</feature>
<dbReference type="Pfam" id="PF02518">
    <property type="entry name" value="HATPase_c"/>
    <property type="match status" value="1"/>
</dbReference>
<dbReference type="InterPro" id="IPR050351">
    <property type="entry name" value="BphY/WalK/GraS-like"/>
</dbReference>
<dbReference type="GO" id="GO:0016036">
    <property type="term" value="P:cellular response to phosphate starvation"/>
    <property type="evidence" value="ECO:0007669"/>
    <property type="project" value="TreeGrafter"/>
</dbReference>
<dbReference type="SUPFAM" id="SSF55874">
    <property type="entry name" value="ATPase domain of HSP90 chaperone/DNA topoisomerase II/histidine kinase"/>
    <property type="match status" value="1"/>
</dbReference>
<keyword evidence="10" id="KW-0472">Membrane</keyword>
<keyword evidence="6" id="KW-0547">Nucleotide-binding</keyword>
<dbReference type="PANTHER" id="PTHR45453">
    <property type="entry name" value="PHOSPHATE REGULON SENSOR PROTEIN PHOR"/>
    <property type="match status" value="1"/>
</dbReference>
<dbReference type="PRINTS" id="PR00344">
    <property type="entry name" value="BCTRLSENSOR"/>
</dbReference>
<evidence type="ECO:0000256" key="2">
    <source>
        <dbReference type="ARBA" id="ARBA00004370"/>
    </source>
</evidence>
<reference evidence="12" key="1">
    <citation type="journal article" date="2016" name="Genome Announc.">
        <title>Draft genomes of two strains of Paenibacillus glucanolyticus with capability to degrade lignocellulose.</title>
        <authorList>
            <person name="Mathews S.L."/>
            <person name="Pawlak J."/>
            <person name="Grunden A.M."/>
        </authorList>
    </citation>
    <scope>NUCLEOTIDE SEQUENCE [LARGE SCALE GENOMIC DNA]</scope>
    <source>
        <strain evidence="12">SLM1</strain>
    </source>
</reference>
<dbReference type="EC" id="2.7.13.3" evidence="3"/>
<feature type="domain" description="Histidine kinase" evidence="11">
    <location>
        <begin position="151"/>
        <end position="369"/>
    </location>
</feature>
<evidence type="ECO:0000256" key="6">
    <source>
        <dbReference type="ARBA" id="ARBA00022741"/>
    </source>
</evidence>
<dbReference type="PROSITE" id="PS50109">
    <property type="entry name" value="HIS_KIN"/>
    <property type="match status" value="1"/>
</dbReference>
<comment type="caution">
    <text evidence="12">The sequence shown here is derived from an EMBL/GenBank/DDBJ whole genome shotgun (WGS) entry which is preliminary data.</text>
</comment>
<dbReference type="InterPro" id="IPR004358">
    <property type="entry name" value="Sig_transdc_His_kin-like_C"/>
</dbReference>
<feature type="transmembrane region" description="Helical" evidence="10">
    <location>
        <begin position="50"/>
        <end position="70"/>
    </location>
</feature>
<dbReference type="GeneID" id="97555384"/>
<dbReference type="InterPro" id="IPR003661">
    <property type="entry name" value="HisK_dim/P_dom"/>
</dbReference>